<comment type="caution">
    <text evidence="2">The sequence shown here is derived from an EMBL/GenBank/DDBJ whole genome shotgun (WGS) entry which is preliminary data.</text>
</comment>
<dbReference type="Proteomes" id="UP001430356">
    <property type="component" value="Unassembled WGS sequence"/>
</dbReference>
<feature type="region of interest" description="Disordered" evidence="1">
    <location>
        <begin position="305"/>
        <end position="325"/>
    </location>
</feature>
<protein>
    <submittedName>
        <fullName evidence="2">Uncharacterized protein</fullName>
    </submittedName>
</protein>
<proteinExistence type="predicted"/>
<name>A0AAW0EWS1_9TRYP</name>
<feature type="compositionally biased region" description="Basic and acidic residues" evidence="1">
    <location>
        <begin position="43"/>
        <end position="56"/>
    </location>
</feature>
<dbReference type="EMBL" id="JAECZO010000109">
    <property type="protein sequence ID" value="KAK7197532.1"/>
    <property type="molecule type" value="Genomic_DNA"/>
</dbReference>
<organism evidence="2 3">
    <name type="scientific">Novymonas esmeraldas</name>
    <dbReference type="NCBI Taxonomy" id="1808958"/>
    <lineage>
        <taxon>Eukaryota</taxon>
        <taxon>Discoba</taxon>
        <taxon>Euglenozoa</taxon>
        <taxon>Kinetoplastea</taxon>
        <taxon>Metakinetoplastina</taxon>
        <taxon>Trypanosomatida</taxon>
        <taxon>Trypanosomatidae</taxon>
        <taxon>Novymonas</taxon>
    </lineage>
</organism>
<reference evidence="2 3" key="1">
    <citation type="journal article" date="2021" name="MBio">
        <title>A New Model Trypanosomatid, Novymonas esmeraldas: Genomic Perception of Its 'Candidatus Pandoraea novymonadis' Endosymbiont.</title>
        <authorList>
            <person name="Zakharova A."/>
            <person name="Saura A."/>
            <person name="Butenko A."/>
            <person name="Podesvova L."/>
            <person name="Warmusova S."/>
            <person name="Kostygov A.Y."/>
            <person name="Nenarokova A."/>
            <person name="Lukes J."/>
            <person name="Opperdoes F.R."/>
            <person name="Yurchenko V."/>
        </authorList>
    </citation>
    <scope>NUCLEOTIDE SEQUENCE [LARGE SCALE GENOMIC DNA]</scope>
    <source>
        <strain evidence="2 3">E262AT.01</strain>
    </source>
</reference>
<keyword evidence="3" id="KW-1185">Reference proteome</keyword>
<gene>
    <name evidence="2" type="ORF">NESM_000703000</name>
</gene>
<evidence type="ECO:0000313" key="3">
    <source>
        <dbReference type="Proteomes" id="UP001430356"/>
    </source>
</evidence>
<evidence type="ECO:0000256" key="1">
    <source>
        <dbReference type="SAM" id="MobiDB-lite"/>
    </source>
</evidence>
<feature type="compositionally biased region" description="Basic and acidic residues" evidence="1">
    <location>
        <begin position="393"/>
        <end position="404"/>
    </location>
</feature>
<sequence length="720" mass="75950">MPAGSVTWRGVASREASSRQQRRRHQRASHDGAGVSGAPATMEDARDPLGKEERGVRMQQRPQQTSESAAAATDRASMSSQRTAQERRGPSRAVPDSLRMGSAAVAVAAAVDPLYTTPFLQLALREASEREVAWRMLRSSQKMSSSLHTVRVDGLTEATEQLLQWTMQAAVEAAERQHAPHARGLGVWAELIRSHPLLPPYDAVRAEVLGGTPSSAAHGYDYQHSSAETAAAGAAAAAAHAGAVRSSSLDVVQRALEGVDYTRLLFNTILLPRQEVRHAMNTGHPISTQLSGDTALKWTTLPPTSQRVVSTPAGDSAPGAQPSQSSNELLHAATAVTYEEQELALRYIQGTCLLLYYQRRCCSDGCFVYYATDLFQCMRSHADALFTSQRRELEERDAAREQTRHPAQRGDGWGSYNTNTNSSSSGGGGGGGERASFATAARHDASRSQVAVDPALVRVLVALVDAVEAACHYNPPSLRLLAQTGGVTAMLNLAYCPFMPTPIRAAVLNTISVLLQEVTPLRRYVEAASKALESGGGPGGPTVSSADPVLQRMLENAVHDNPVSSEGRQLPFTVDFSSASKFGLAVRNWFLAHGLGSLFLSVAQLHDLRTTFHPGAFVVRHDPSAAAKGSTALAVGAGGGGGGGSSSGGGVGSSVTAPGGMSVMGMGPVSSVMNGATTATANPTAASAASASHATALRCGELYRQRLERLLECMDGRQLR</sequence>
<accession>A0AAW0EWS1</accession>
<evidence type="ECO:0000313" key="2">
    <source>
        <dbReference type="EMBL" id="KAK7197532.1"/>
    </source>
</evidence>
<feature type="region of interest" description="Disordered" evidence="1">
    <location>
        <begin position="393"/>
        <end position="438"/>
    </location>
</feature>
<feature type="region of interest" description="Disordered" evidence="1">
    <location>
        <begin position="1"/>
        <end position="97"/>
    </location>
</feature>
<dbReference type="AlphaFoldDB" id="A0AAW0EWS1"/>